<comment type="caution">
    <text evidence="2">The sequence shown here is derived from an EMBL/GenBank/DDBJ whole genome shotgun (WGS) entry which is preliminary data.</text>
</comment>
<dbReference type="EMBL" id="BDSP01000134">
    <property type="protein sequence ID" value="GAX19135.1"/>
    <property type="molecule type" value="Genomic_DNA"/>
</dbReference>
<organism evidence="2 3">
    <name type="scientific">Fistulifera solaris</name>
    <name type="common">Oleaginous diatom</name>
    <dbReference type="NCBI Taxonomy" id="1519565"/>
    <lineage>
        <taxon>Eukaryota</taxon>
        <taxon>Sar</taxon>
        <taxon>Stramenopiles</taxon>
        <taxon>Ochrophyta</taxon>
        <taxon>Bacillariophyta</taxon>
        <taxon>Bacillariophyceae</taxon>
        <taxon>Bacillariophycidae</taxon>
        <taxon>Naviculales</taxon>
        <taxon>Naviculaceae</taxon>
        <taxon>Fistulifera</taxon>
    </lineage>
</organism>
<proteinExistence type="predicted"/>
<dbReference type="AlphaFoldDB" id="A0A1Z5JYL8"/>
<reference evidence="2 3" key="1">
    <citation type="journal article" date="2015" name="Plant Cell">
        <title>Oil accumulation by the oleaginous diatom Fistulifera solaris as revealed by the genome and transcriptome.</title>
        <authorList>
            <person name="Tanaka T."/>
            <person name="Maeda Y."/>
            <person name="Veluchamy A."/>
            <person name="Tanaka M."/>
            <person name="Abida H."/>
            <person name="Marechal E."/>
            <person name="Bowler C."/>
            <person name="Muto M."/>
            <person name="Sunaga Y."/>
            <person name="Tanaka M."/>
            <person name="Yoshino T."/>
            <person name="Taniguchi T."/>
            <person name="Fukuda Y."/>
            <person name="Nemoto M."/>
            <person name="Matsumoto M."/>
            <person name="Wong P.S."/>
            <person name="Aburatani S."/>
            <person name="Fujibuchi W."/>
        </authorList>
    </citation>
    <scope>NUCLEOTIDE SEQUENCE [LARGE SCALE GENOMIC DNA]</scope>
    <source>
        <strain evidence="2 3">JPCC DA0580</strain>
    </source>
</reference>
<gene>
    <name evidence="2" type="ORF">FisN_3Lu094</name>
</gene>
<name>A0A1Z5JYL8_FISSO</name>
<protein>
    <submittedName>
        <fullName evidence="2">Uncharacterized protein</fullName>
    </submittedName>
</protein>
<feature type="region of interest" description="Disordered" evidence="1">
    <location>
        <begin position="227"/>
        <end position="257"/>
    </location>
</feature>
<dbReference type="Proteomes" id="UP000198406">
    <property type="component" value="Unassembled WGS sequence"/>
</dbReference>
<keyword evidence="3" id="KW-1185">Reference proteome</keyword>
<evidence type="ECO:0000256" key="1">
    <source>
        <dbReference type="SAM" id="MobiDB-lite"/>
    </source>
</evidence>
<evidence type="ECO:0000313" key="3">
    <source>
        <dbReference type="Proteomes" id="UP000198406"/>
    </source>
</evidence>
<accession>A0A1Z5JYL8</accession>
<sequence>MTTKDAKRIDFFIILDTSRKRKGTTNVGLTIDKENEIMELPYLASAIEMNNMAISLTERHHYSEAFKTFKLALQVLQGNLTVSEVEHKLYRAQLYMQTESDEELSFEQEHIKTIECLVKIRTFHGRDLLCRPTEMAEEPSSFLCTLIYLQESDLPKCGKSVEGYAALLSCILQNQAQVCHKLSRDEEDERKSTALRHKSIQLNTLAKAFSDKSVKTFSDGLWKSATKSLPEMPRKSTPPRRPLRRGESVLSLRTKHK</sequence>
<evidence type="ECO:0000313" key="2">
    <source>
        <dbReference type="EMBL" id="GAX19135.1"/>
    </source>
</evidence>
<dbReference type="InParanoid" id="A0A1Z5JYL8"/>